<keyword evidence="1" id="KW-0813">Transport</keyword>
<dbReference type="InterPro" id="IPR003439">
    <property type="entry name" value="ABC_transporter-like_ATP-bd"/>
</dbReference>
<dbReference type="InterPro" id="IPR003593">
    <property type="entry name" value="AAA+_ATPase"/>
</dbReference>
<dbReference type="PANTHER" id="PTHR42788:SF19">
    <property type="entry name" value="ALIPHATIC SULFONATES IMPORT ATP-BINDING PROTEIN SSUB 2"/>
    <property type="match status" value="1"/>
</dbReference>
<dbReference type="Gene3D" id="3.40.50.300">
    <property type="entry name" value="P-loop containing nucleotide triphosphate hydrolases"/>
    <property type="match status" value="1"/>
</dbReference>
<evidence type="ECO:0000256" key="1">
    <source>
        <dbReference type="ARBA" id="ARBA00022448"/>
    </source>
</evidence>
<dbReference type="PROSITE" id="PS50893">
    <property type="entry name" value="ABC_TRANSPORTER_2"/>
    <property type="match status" value="1"/>
</dbReference>
<dbReference type="GO" id="GO:0016887">
    <property type="term" value="F:ATP hydrolysis activity"/>
    <property type="evidence" value="ECO:0007669"/>
    <property type="project" value="InterPro"/>
</dbReference>
<protein>
    <recommendedName>
        <fullName evidence="4">ABC transporter domain-containing protein</fullName>
    </recommendedName>
</protein>
<dbReference type="Pfam" id="PF00005">
    <property type="entry name" value="ABC_tran"/>
    <property type="match status" value="1"/>
</dbReference>
<evidence type="ECO:0000313" key="5">
    <source>
        <dbReference type="EMBL" id="KKN96261.1"/>
    </source>
</evidence>
<evidence type="ECO:0000256" key="2">
    <source>
        <dbReference type="ARBA" id="ARBA00022741"/>
    </source>
</evidence>
<dbReference type="GO" id="GO:0005524">
    <property type="term" value="F:ATP binding"/>
    <property type="evidence" value="ECO:0007669"/>
    <property type="project" value="UniProtKB-KW"/>
</dbReference>
<dbReference type="SUPFAM" id="SSF52540">
    <property type="entry name" value="P-loop containing nucleoside triphosphate hydrolases"/>
    <property type="match status" value="1"/>
</dbReference>
<keyword evidence="3" id="KW-0067">ATP-binding</keyword>
<gene>
    <name evidence="5" type="ORF">LCGC14_0168540</name>
</gene>
<dbReference type="PANTHER" id="PTHR42788">
    <property type="entry name" value="TAURINE IMPORT ATP-BINDING PROTEIN-RELATED"/>
    <property type="match status" value="1"/>
</dbReference>
<proteinExistence type="predicted"/>
<sequence>MSNRSKPIPPAGVSGPLDVLVRDKTFHAVDGAEVRAIAEIAFQAPPGSFTTLIGPSGCGKTTTLRIILGLDTDFSGHVRLPDENGRVAAVFQEPRLLPWRTVEQNVRLALPEAKAGADLDDLFAILDLNEMRSRYPGELSLGLARRVALARAFAIEPALLLLDEPFVSLDEMTANRLRELLMTVWSARPTTALMVTHNLREALQLSDRIVFLTARPAAVRGVYEIDAPRAERDAVWAEHTLQAVDKEFSGVL</sequence>
<dbReference type="InterPro" id="IPR050166">
    <property type="entry name" value="ABC_transporter_ATP-bind"/>
</dbReference>
<dbReference type="AlphaFoldDB" id="A0A0F9XB13"/>
<comment type="caution">
    <text evidence="5">The sequence shown here is derived from an EMBL/GenBank/DDBJ whole genome shotgun (WGS) entry which is preliminary data.</text>
</comment>
<dbReference type="InterPro" id="IPR027417">
    <property type="entry name" value="P-loop_NTPase"/>
</dbReference>
<evidence type="ECO:0000256" key="3">
    <source>
        <dbReference type="ARBA" id="ARBA00022840"/>
    </source>
</evidence>
<reference evidence="5" key="1">
    <citation type="journal article" date="2015" name="Nature">
        <title>Complex archaea that bridge the gap between prokaryotes and eukaryotes.</title>
        <authorList>
            <person name="Spang A."/>
            <person name="Saw J.H."/>
            <person name="Jorgensen S.L."/>
            <person name="Zaremba-Niedzwiedzka K."/>
            <person name="Martijn J."/>
            <person name="Lind A.E."/>
            <person name="van Eijk R."/>
            <person name="Schleper C."/>
            <person name="Guy L."/>
            <person name="Ettema T.J."/>
        </authorList>
    </citation>
    <scope>NUCLEOTIDE SEQUENCE</scope>
</reference>
<dbReference type="EMBL" id="LAZR01000065">
    <property type="protein sequence ID" value="KKN96261.1"/>
    <property type="molecule type" value="Genomic_DNA"/>
</dbReference>
<evidence type="ECO:0000259" key="4">
    <source>
        <dbReference type="PROSITE" id="PS50893"/>
    </source>
</evidence>
<name>A0A0F9XB13_9ZZZZ</name>
<feature type="domain" description="ABC transporter" evidence="4">
    <location>
        <begin position="21"/>
        <end position="239"/>
    </location>
</feature>
<accession>A0A0F9XB13</accession>
<organism evidence="5">
    <name type="scientific">marine sediment metagenome</name>
    <dbReference type="NCBI Taxonomy" id="412755"/>
    <lineage>
        <taxon>unclassified sequences</taxon>
        <taxon>metagenomes</taxon>
        <taxon>ecological metagenomes</taxon>
    </lineage>
</organism>
<dbReference type="SMART" id="SM00382">
    <property type="entry name" value="AAA"/>
    <property type="match status" value="1"/>
</dbReference>
<keyword evidence="2" id="KW-0547">Nucleotide-binding</keyword>